<dbReference type="AlphaFoldDB" id="A0A183V7M7"/>
<name>A0A183V7M7_TOXCA</name>
<dbReference type="EMBL" id="UYWY01023859">
    <property type="protein sequence ID" value="VDM48068.1"/>
    <property type="molecule type" value="Genomic_DNA"/>
</dbReference>
<organism evidence="3 4">
    <name type="scientific">Toxocara canis</name>
    <name type="common">Canine roundworm</name>
    <dbReference type="NCBI Taxonomy" id="6265"/>
    <lineage>
        <taxon>Eukaryota</taxon>
        <taxon>Metazoa</taxon>
        <taxon>Ecdysozoa</taxon>
        <taxon>Nematoda</taxon>
        <taxon>Chromadorea</taxon>
        <taxon>Rhabditida</taxon>
        <taxon>Spirurina</taxon>
        <taxon>Ascaridomorpha</taxon>
        <taxon>Ascaridoidea</taxon>
        <taxon>Toxocaridae</taxon>
        <taxon>Toxocara</taxon>
    </lineage>
</organism>
<evidence type="ECO:0000313" key="4">
    <source>
        <dbReference type="WBParaSite" id="TCNE_0001674801-mRNA-1"/>
    </source>
</evidence>
<keyword evidence="3" id="KW-1185">Reference proteome</keyword>
<feature type="region of interest" description="Disordered" evidence="1">
    <location>
        <begin position="44"/>
        <end position="67"/>
    </location>
</feature>
<sequence>MVEKSEEREQRNEGEIAIDSTMRSVTRLPTALLTEETRQRVVVDGDTRVETAHRPTDVAMPQQTFYR</sequence>
<reference evidence="2 3" key="2">
    <citation type="submission" date="2018-11" db="EMBL/GenBank/DDBJ databases">
        <authorList>
            <consortium name="Pathogen Informatics"/>
        </authorList>
    </citation>
    <scope>NUCLEOTIDE SEQUENCE [LARGE SCALE GENOMIC DNA]</scope>
</reference>
<dbReference type="WBParaSite" id="TCNE_0001674801-mRNA-1">
    <property type="protein sequence ID" value="TCNE_0001674801-mRNA-1"/>
    <property type="gene ID" value="TCNE_0001674801"/>
</dbReference>
<protein>
    <submittedName>
        <fullName evidence="4">DUF2382 domain-containing protein</fullName>
    </submittedName>
</protein>
<dbReference type="Proteomes" id="UP000050794">
    <property type="component" value="Unassembled WGS sequence"/>
</dbReference>
<feature type="compositionally biased region" description="Basic and acidic residues" evidence="1">
    <location>
        <begin position="44"/>
        <end position="56"/>
    </location>
</feature>
<reference evidence="4" key="1">
    <citation type="submission" date="2016-06" db="UniProtKB">
        <authorList>
            <consortium name="WormBaseParasite"/>
        </authorList>
    </citation>
    <scope>IDENTIFICATION</scope>
</reference>
<evidence type="ECO:0000256" key="1">
    <source>
        <dbReference type="SAM" id="MobiDB-lite"/>
    </source>
</evidence>
<evidence type="ECO:0000313" key="2">
    <source>
        <dbReference type="EMBL" id="VDM48068.1"/>
    </source>
</evidence>
<evidence type="ECO:0000313" key="3">
    <source>
        <dbReference type="Proteomes" id="UP000050794"/>
    </source>
</evidence>
<proteinExistence type="predicted"/>
<gene>
    <name evidence="2" type="ORF">TCNE_LOCUS16747</name>
</gene>
<accession>A0A183V7M7</accession>